<dbReference type="PROSITE" id="PS51736">
    <property type="entry name" value="RECOMBINASES_3"/>
    <property type="match status" value="1"/>
</dbReference>
<dbReference type="InterPro" id="IPR006119">
    <property type="entry name" value="Resolv_N"/>
</dbReference>
<keyword evidence="4" id="KW-0233">DNA recombination</keyword>
<dbReference type="PROSITE" id="PS00397">
    <property type="entry name" value="RECOMBINASES_1"/>
    <property type="match status" value="1"/>
</dbReference>
<evidence type="ECO:0000313" key="7">
    <source>
        <dbReference type="EMBL" id="MEY9451097.1"/>
    </source>
</evidence>
<dbReference type="PANTHER" id="PTHR30461:SF26">
    <property type="entry name" value="RESOLVASE HOMOLOG YNEB"/>
    <property type="match status" value="1"/>
</dbReference>
<feature type="domain" description="Resolvase/invertase-type recombinase catalytic" evidence="6">
    <location>
        <begin position="1"/>
        <end position="123"/>
    </location>
</feature>
<dbReference type="SMART" id="SM00857">
    <property type="entry name" value="Resolvase"/>
    <property type="match status" value="1"/>
</dbReference>
<dbReference type="Proteomes" id="UP001565369">
    <property type="component" value="Unassembled WGS sequence"/>
</dbReference>
<evidence type="ECO:0000256" key="1">
    <source>
        <dbReference type="ARBA" id="ARBA00009913"/>
    </source>
</evidence>
<accession>A0ABV4FID9</accession>
<comment type="similarity">
    <text evidence="1">Belongs to the site-specific recombinase resolvase family.</text>
</comment>
<protein>
    <submittedName>
        <fullName evidence="7">DNA invertase Pin-like site-specific DNA recombinase</fullName>
    </submittedName>
</protein>
<dbReference type="Pfam" id="PF00239">
    <property type="entry name" value="Resolvase"/>
    <property type="match status" value="1"/>
</dbReference>
<evidence type="ECO:0000256" key="5">
    <source>
        <dbReference type="PROSITE-ProRule" id="PRU10137"/>
    </source>
</evidence>
<feature type="active site" description="O-(5'-phospho-DNA)-serine intermediate" evidence="5">
    <location>
        <position position="9"/>
    </location>
</feature>
<evidence type="ECO:0000313" key="8">
    <source>
        <dbReference type="Proteomes" id="UP001565369"/>
    </source>
</evidence>
<comment type="caution">
    <text evidence="7">The sequence shown here is derived from an EMBL/GenBank/DDBJ whole genome shotgun (WGS) entry which is preliminary data.</text>
</comment>
<dbReference type="EMBL" id="JBGBZJ010000001">
    <property type="protein sequence ID" value="MEY9451097.1"/>
    <property type="molecule type" value="Genomic_DNA"/>
</dbReference>
<evidence type="ECO:0000259" key="6">
    <source>
        <dbReference type="PROSITE" id="PS51736"/>
    </source>
</evidence>
<dbReference type="InterPro" id="IPR036162">
    <property type="entry name" value="Resolvase-like_N_sf"/>
</dbReference>
<dbReference type="SUPFAM" id="SSF53041">
    <property type="entry name" value="Resolvase-like"/>
    <property type="match status" value="1"/>
</dbReference>
<gene>
    <name evidence="7" type="ORF">ABIG07_000045</name>
</gene>
<keyword evidence="8" id="KW-1185">Reference proteome</keyword>
<name>A0ABV4FID9_9BRAD</name>
<evidence type="ECO:0000256" key="2">
    <source>
        <dbReference type="ARBA" id="ARBA00022908"/>
    </source>
</evidence>
<dbReference type="InterPro" id="IPR006118">
    <property type="entry name" value="Recombinase_CS"/>
</dbReference>
<sequence>MKYGYARVSTTEQDHAAQVDALKAAGVVKVFSEKMSGVRADRPQLARAIAALDQGDVLAVTRIDRLARTARDLLKIVHEIGARGATFESLAEPWANTNTAGSSDADHALRIRPARPRLYPVAD</sequence>
<dbReference type="Gene3D" id="3.40.50.1390">
    <property type="entry name" value="Resolvase, N-terminal catalytic domain"/>
    <property type="match status" value="1"/>
</dbReference>
<dbReference type="CDD" id="cd03768">
    <property type="entry name" value="SR_ResInv"/>
    <property type="match status" value="1"/>
</dbReference>
<keyword evidence="2" id="KW-0229">DNA integration</keyword>
<reference evidence="7 8" key="1">
    <citation type="submission" date="2024-07" db="EMBL/GenBank/DDBJ databases">
        <title>Genomic Encyclopedia of Type Strains, Phase V (KMG-V): Genome sequencing to study the core and pangenomes of soil and plant-associated prokaryotes.</title>
        <authorList>
            <person name="Whitman W."/>
        </authorList>
    </citation>
    <scope>NUCLEOTIDE SEQUENCE [LARGE SCALE GENOMIC DNA]</scope>
    <source>
        <strain evidence="7 8">USDA 152</strain>
    </source>
</reference>
<evidence type="ECO:0000256" key="4">
    <source>
        <dbReference type="ARBA" id="ARBA00023172"/>
    </source>
</evidence>
<dbReference type="InterPro" id="IPR050639">
    <property type="entry name" value="SSR_resolvase"/>
</dbReference>
<organism evidence="7 8">
    <name type="scientific">Bradyrhizobium ottawaense</name>
    <dbReference type="NCBI Taxonomy" id="931866"/>
    <lineage>
        <taxon>Bacteria</taxon>
        <taxon>Pseudomonadati</taxon>
        <taxon>Pseudomonadota</taxon>
        <taxon>Alphaproteobacteria</taxon>
        <taxon>Hyphomicrobiales</taxon>
        <taxon>Nitrobacteraceae</taxon>
        <taxon>Bradyrhizobium</taxon>
    </lineage>
</organism>
<dbReference type="PANTHER" id="PTHR30461">
    <property type="entry name" value="DNA-INVERTASE FROM LAMBDOID PROPHAGE"/>
    <property type="match status" value="1"/>
</dbReference>
<proteinExistence type="inferred from homology"/>
<evidence type="ECO:0000256" key="3">
    <source>
        <dbReference type="ARBA" id="ARBA00023125"/>
    </source>
</evidence>
<keyword evidence="3" id="KW-0238">DNA-binding</keyword>